<feature type="compositionally biased region" description="Pro residues" evidence="2">
    <location>
        <begin position="352"/>
        <end position="362"/>
    </location>
</feature>
<feature type="compositionally biased region" description="Polar residues" evidence="2">
    <location>
        <begin position="726"/>
        <end position="736"/>
    </location>
</feature>
<dbReference type="Pfam" id="PF12738">
    <property type="entry name" value="PTCB-BRCT"/>
    <property type="match status" value="2"/>
</dbReference>
<evidence type="ECO:0000313" key="5">
    <source>
        <dbReference type="EMBL" id="KAF8699102.1"/>
    </source>
</evidence>
<feature type="domain" description="BRCT" evidence="3">
    <location>
        <begin position="45"/>
        <end position="116"/>
    </location>
</feature>
<evidence type="ECO:0000313" key="4">
    <source>
        <dbReference type="EMBL" id="KAF8687085.1"/>
    </source>
</evidence>
<dbReference type="SMART" id="SM00292">
    <property type="entry name" value="BRCT"/>
    <property type="match status" value="3"/>
</dbReference>
<dbReference type="CDD" id="cd06661">
    <property type="entry name" value="GGCT_like"/>
    <property type="match status" value="1"/>
</dbReference>
<accession>A0A8H7LLW8</accession>
<dbReference type="InterPro" id="IPR015424">
    <property type="entry name" value="PyrdxlP-dep_Trfase"/>
</dbReference>
<feature type="region of interest" description="Disordered" evidence="2">
    <location>
        <begin position="758"/>
        <end position="777"/>
    </location>
</feature>
<evidence type="ECO:0000256" key="2">
    <source>
        <dbReference type="SAM" id="MobiDB-lite"/>
    </source>
</evidence>
<protein>
    <submittedName>
        <fullName evidence="4">PLP-dependent transferase</fullName>
    </submittedName>
</protein>
<feature type="region of interest" description="Disordered" evidence="2">
    <location>
        <begin position="310"/>
        <end position="378"/>
    </location>
</feature>
<feature type="region of interest" description="Disordered" evidence="2">
    <location>
        <begin position="636"/>
        <end position="747"/>
    </location>
</feature>
<dbReference type="InterPro" id="IPR013024">
    <property type="entry name" value="GGCT-like"/>
</dbReference>
<dbReference type="EMBL" id="JACYCD010000711">
    <property type="protein sequence ID" value="KAF8687085.1"/>
    <property type="molecule type" value="Genomic_DNA"/>
</dbReference>
<dbReference type="Gene3D" id="3.40.50.10190">
    <property type="entry name" value="BRCT domain"/>
    <property type="match status" value="4"/>
</dbReference>
<feature type="compositionally biased region" description="Basic and acidic residues" evidence="2">
    <location>
        <begin position="758"/>
        <end position="772"/>
    </location>
</feature>
<dbReference type="Gene3D" id="3.40.640.10">
    <property type="entry name" value="Type I PLP-dependent aspartate aminotransferase-like (Major domain)"/>
    <property type="match status" value="1"/>
</dbReference>
<evidence type="ECO:0000313" key="6">
    <source>
        <dbReference type="Proteomes" id="UP000602905"/>
    </source>
</evidence>
<dbReference type="InterPro" id="IPR015422">
    <property type="entry name" value="PyrdxlP-dep_Trfase_small"/>
</dbReference>
<feature type="region of interest" description="Disordered" evidence="2">
    <location>
        <begin position="1"/>
        <end position="44"/>
    </location>
</feature>
<dbReference type="GO" id="GO:0016740">
    <property type="term" value="F:transferase activity"/>
    <property type="evidence" value="ECO:0007669"/>
    <property type="project" value="UniProtKB-KW"/>
</dbReference>
<proteinExistence type="predicted"/>
<dbReference type="InterPro" id="IPR015421">
    <property type="entry name" value="PyrdxlP-dep_Trfase_major"/>
</dbReference>
<feature type="compositionally biased region" description="Basic and acidic residues" evidence="2">
    <location>
        <begin position="737"/>
        <end position="746"/>
    </location>
</feature>
<keyword evidence="1" id="KW-0663">Pyridoxal phosphate</keyword>
<reference evidence="4" key="1">
    <citation type="submission" date="2020-09" db="EMBL/GenBank/DDBJ databases">
        <title>Comparative genome analyses of four rice-infecting Rhizoctonia solani isolates reveal extensive enrichment of homogalacturonan modification genes.</title>
        <authorList>
            <person name="Lee D.-Y."/>
            <person name="Jeon J."/>
            <person name="Kim K.-T."/>
            <person name="Cheong K."/>
            <person name="Song H."/>
            <person name="Choi G."/>
            <person name="Ko J."/>
            <person name="Opiyo S.O."/>
            <person name="Zuo S."/>
            <person name="Madhav S."/>
            <person name="Lee Y.-H."/>
            <person name="Wang G.-L."/>
        </authorList>
    </citation>
    <scope>NUCLEOTIDE SEQUENCE</scope>
    <source>
        <strain evidence="4">AG1-IA WGL</strain>
    </source>
</reference>
<organism evidence="4 6">
    <name type="scientific">Rhizoctonia solani</name>
    <dbReference type="NCBI Taxonomy" id="456999"/>
    <lineage>
        <taxon>Eukaryota</taxon>
        <taxon>Fungi</taxon>
        <taxon>Dikarya</taxon>
        <taxon>Basidiomycota</taxon>
        <taxon>Agaricomycotina</taxon>
        <taxon>Agaricomycetes</taxon>
        <taxon>Cantharellales</taxon>
        <taxon>Ceratobasidiaceae</taxon>
        <taxon>Rhizoctonia</taxon>
    </lineage>
</organism>
<dbReference type="SUPFAM" id="SSF110857">
    <property type="entry name" value="Gamma-glutamyl cyclotransferase-like"/>
    <property type="match status" value="1"/>
</dbReference>
<sequence length="1583" mass="175641">MRRGHGSTKVPNVKIRPVTKKTTQADDYDDEPSYEPMRETLRSDPSARPFAGMNICCSGVKDKLILFAKARELGATCSSDLTDLTTHLVADAPGSAKHKCAVELGIPVCTSEWIIEVHRRWLAGDDIDTEESITKHLLPPLKGVIVCVTRLDDDNARQRLGKSSRRLGAEHRSHMSKDVTHLLVGSDPGDDVDNKKLEWVKRINAKRREEDAEEPQIAIVWDVWLLKCAASHSRVSEKEYAYSETGTRPEPPADIEQILRRGSSKKPTKIYVTASNVGAAPTNNNSKEILEKARVRRVAPKDTVWGSILSSRSQVEDTTAAPEGLSSPKPQLLEDDSATEDEDEDDKTSRMPPKPAEPPRIPLNPRLQSGVGGSSMVSRLNSLRGSAFQLGPALSEHTAPASGRTISVSNLGQKLGGVRTGEPQSPPPPTAKVFSGKCIAPIGEACGQMLYDALRAHGATVIETSDPKGKRKAGDSEPNLPPEADFYIVRLARVWCSESAKQANKLDSYHKFRTDCWVEHCIFEDRLCSPEENITYAPLKVELPVPGAEFIKLHWTGLDNEQETAVKRLIKALGIASTETFARRVNTHLLCPSRSGLKYGKALQWQVAVVDMEWIYGIGKEGKISDADLASARQKLEQAGPKTNAASMDGPSGLEATDLLSMSNSTPLFGQSNGLLPTQRQSTRPASRPALGSSGSGSTENEVGNSSLVNKHQGKPAIPVFDVRPKQNSRTAQNSQIDRERKREAQRNQLANSLDALLKHQREESTHSDQPRKRARPNIRHKVCAFTWASPSSKAYFGGTQAIDGTPGIGSSRSHSLSEQVSSLSIATHAHDPDYVSPLEVMQPVNEETLQVHYQDPNQLAAKENLRRLLDGSSQVGGDILNLDTQTEPEETQDRVPALADAKRKRGGNWDHESYECRVITDPHEFKRRVQRARLIPTTNMSNGTTETVSAFFYGTLMHPAVLKRVIGNDASHLQAAPAVLLSFTRHHVRNCDYPAIVPYNVGAVLLKRELNRDEKCVRGVIISGLRPEDVACLDVFEGDEYNRVRVEAHPIVPLAAISSNLTQTLLSASSDLPIELPPALKVETYVWAVETSRLEPVIWEYDTFVKEKLWKWAGSGADDNEYYEEVDRRRDMNGVIVVPSGGEGTLKPDYTFGHNMLQHFMFEEGYINLNHGSYGSLPKPVFDKCVETSKRIEARPDSFHRREYLPELRDVRARLAKLLNCDVDECVVTNNATHGVHTIINNFHWKKGDILISFTSTYGSVFNICEFISDTPPNPEHITVDLAFPISHKAIVDKFRQKLQDIPRHDGQIIVAVIDALASNPGVHLPWEELTKVCKEEGIYSLIDGAHAIGQIPLDMSISDPDFFVSNCHKWLYAKRGCAVLYVAKRNRNIIRSSFPTPHAYSSLKSKQEPDMVSQFEWTGTIDFVPFLSAKHALEFREAVGGEKKINDYCHSLAIRGGARLAEMFKTRVMDTDENELTANMVNVQLPLETPVGVSPQELKKILFSITDRLLEDYNAFAATYIHDSHWWTRCSAQIWNEESDFDYIGRAYLEICKEVQSILDGLPKADSSATKGSKGMDVRAI</sequence>
<dbReference type="InterPro" id="IPR009288">
    <property type="entry name" value="AIG2-like_dom"/>
</dbReference>
<dbReference type="Pfam" id="PF00533">
    <property type="entry name" value="BRCT"/>
    <property type="match status" value="1"/>
</dbReference>
<dbReference type="OrthoDB" id="251770at2759"/>
<dbReference type="EMBL" id="JACYCD010000239">
    <property type="protein sequence ID" value="KAF8699102.1"/>
    <property type="molecule type" value="Genomic_DNA"/>
</dbReference>
<evidence type="ECO:0000256" key="1">
    <source>
        <dbReference type="ARBA" id="ARBA00022898"/>
    </source>
</evidence>
<feature type="domain" description="BRCT" evidence="3">
    <location>
        <begin position="136"/>
        <end position="242"/>
    </location>
</feature>
<dbReference type="PROSITE" id="PS50172">
    <property type="entry name" value="BRCT"/>
    <property type="match status" value="2"/>
</dbReference>
<evidence type="ECO:0000259" key="3">
    <source>
        <dbReference type="PROSITE" id="PS50172"/>
    </source>
</evidence>
<dbReference type="Proteomes" id="UP000602905">
    <property type="component" value="Unassembled WGS sequence"/>
</dbReference>
<dbReference type="SUPFAM" id="SSF53383">
    <property type="entry name" value="PLP-dependent transferases"/>
    <property type="match status" value="1"/>
</dbReference>
<dbReference type="Pfam" id="PF00266">
    <property type="entry name" value="Aminotran_5"/>
    <property type="match status" value="1"/>
</dbReference>
<dbReference type="Gene3D" id="3.10.490.10">
    <property type="entry name" value="Gamma-glutamyl cyclotransferase-like"/>
    <property type="match status" value="1"/>
</dbReference>
<dbReference type="InterPro" id="IPR001357">
    <property type="entry name" value="BRCT_dom"/>
</dbReference>
<feature type="compositionally biased region" description="Polar residues" evidence="2">
    <location>
        <begin position="696"/>
        <end position="710"/>
    </location>
</feature>
<feature type="non-terminal residue" evidence="4">
    <location>
        <position position="1"/>
    </location>
</feature>
<dbReference type="PANTHER" id="PTHR43092:SF2">
    <property type="entry name" value="HERCYNYLCYSTEINE SULFOXIDE LYASE"/>
    <property type="match status" value="1"/>
</dbReference>
<dbReference type="Gene3D" id="3.90.1150.10">
    <property type="entry name" value="Aspartate Aminotransferase, domain 1"/>
    <property type="match status" value="1"/>
</dbReference>
<feature type="compositionally biased region" description="Acidic residues" evidence="2">
    <location>
        <begin position="333"/>
        <end position="346"/>
    </location>
</feature>
<dbReference type="Pfam" id="PF06094">
    <property type="entry name" value="GGACT"/>
    <property type="match status" value="1"/>
</dbReference>
<gene>
    <name evidence="5" type="ORF">RHS03_07316</name>
    <name evidence="4" type="ORF">RHS03_10009</name>
</gene>
<dbReference type="PANTHER" id="PTHR43092">
    <property type="entry name" value="L-CYSTEINE DESULFHYDRASE"/>
    <property type="match status" value="1"/>
</dbReference>
<dbReference type="InterPro" id="IPR036568">
    <property type="entry name" value="GGCT-like_sf"/>
</dbReference>
<name>A0A8H7LLW8_9AGAM</name>
<dbReference type="InterPro" id="IPR000192">
    <property type="entry name" value="Aminotrans_V_dom"/>
</dbReference>
<feature type="compositionally biased region" description="Polar residues" evidence="2">
    <location>
        <begin position="660"/>
        <end position="685"/>
    </location>
</feature>
<dbReference type="InterPro" id="IPR036420">
    <property type="entry name" value="BRCT_dom_sf"/>
</dbReference>
<keyword evidence="4" id="KW-0808">Transferase</keyword>
<comment type="caution">
    <text evidence="4">The sequence shown here is derived from an EMBL/GenBank/DDBJ whole genome shotgun (WGS) entry which is preliminary data.</text>
</comment>
<dbReference type="SUPFAM" id="SSF52113">
    <property type="entry name" value="BRCT domain"/>
    <property type="match status" value="3"/>
</dbReference>